<dbReference type="EMBL" id="JAVDYD010000001">
    <property type="protein sequence ID" value="MDR7339016.1"/>
    <property type="molecule type" value="Genomic_DNA"/>
</dbReference>
<dbReference type="SUPFAM" id="SSF53254">
    <property type="entry name" value="Phosphoglycerate mutase-like"/>
    <property type="match status" value="1"/>
</dbReference>
<evidence type="ECO:0000313" key="3">
    <source>
        <dbReference type="Proteomes" id="UP001145799"/>
    </source>
</evidence>
<dbReference type="InterPro" id="IPR050275">
    <property type="entry name" value="PGM_Phosphatase"/>
</dbReference>
<sequence>MGIVYVVQHGEKAREPREPGDPGLTARGREQARLAAEWLRDKGLRAVFASPLRRARQTAEAVAAVTGLPVRVDARVTERMNWDGSVPAERFFADWARASEDRDFVPAVGDSSRAAGARFRAFLEEHSLVERGEEFGADGPIAVACHGGVTVDLLRTLLGDAAVPEALLREGVPSGAITVIDGLRPIAIAETGHLAGLETEHRAG</sequence>
<organism evidence="1 3">
    <name type="scientific">Glycomyces lechevalierae</name>
    <dbReference type="NCBI Taxonomy" id="256034"/>
    <lineage>
        <taxon>Bacteria</taxon>
        <taxon>Bacillati</taxon>
        <taxon>Actinomycetota</taxon>
        <taxon>Actinomycetes</taxon>
        <taxon>Glycomycetales</taxon>
        <taxon>Glycomycetaceae</taxon>
        <taxon>Glycomyces</taxon>
    </lineage>
</organism>
<keyword evidence="4" id="KW-1185">Reference proteome</keyword>
<gene>
    <name evidence="2" type="ORF">J2S69_002735</name>
    <name evidence="1" type="ORF">O2L01_15990</name>
</gene>
<dbReference type="EMBL" id="JAPZVQ010000009">
    <property type="protein sequence ID" value="MDA1386499.1"/>
    <property type="molecule type" value="Genomic_DNA"/>
</dbReference>
<proteinExistence type="predicted"/>
<dbReference type="SMART" id="SM00855">
    <property type="entry name" value="PGAM"/>
    <property type="match status" value="1"/>
</dbReference>
<dbReference type="GO" id="GO:0005737">
    <property type="term" value="C:cytoplasm"/>
    <property type="evidence" value="ECO:0007669"/>
    <property type="project" value="TreeGrafter"/>
</dbReference>
<dbReference type="GO" id="GO:0016791">
    <property type="term" value="F:phosphatase activity"/>
    <property type="evidence" value="ECO:0007669"/>
    <property type="project" value="TreeGrafter"/>
</dbReference>
<protein>
    <submittedName>
        <fullName evidence="2">Broad specificity phosphatase PhoE</fullName>
    </submittedName>
    <submittedName>
        <fullName evidence="1">Histidine phosphatase family protein</fullName>
    </submittedName>
</protein>
<dbReference type="InterPro" id="IPR013078">
    <property type="entry name" value="His_Pase_superF_clade-1"/>
</dbReference>
<dbReference type="PANTHER" id="PTHR48100">
    <property type="entry name" value="BROAD-SPECIFICITY PHOSPHATASE YOR283W-RELATED"/>
    <property type="match status" value="1"/>
</dbReference>
<dbReference type="AlphaFoldDB" id="A0A9X3PJE5"/>
<dbReference type="Proteomes" id="UP001183604">
    <property type="component" value="Unassembled WGS sequence"/>
</dbReference>
<dbReference type="PANTHER" id="PTHR48100:SF1">
    <property type="entry name" value="HISTIDINE PHOSPHATASE FAMILY PROTEIN-RELATED"/>
    <property type="match status" value="1"/>
</dbReference>
<evidence type="ECO:0000313" key="1">
    <source>
        <dbReference type="EMBL" id="MDA1386499.1"/>
    </source>
</evidence>
<evidence type="ECO:0000313" key="2">
    <source>
        <dbReference type="EMBL" id="MDR7339016.1"/>
    </source>
</evidence>
<dbReference type="CDD" id="cd07067">
    <property type="entry name" value="HP_PGM_like"/>
    <property type="match status" value="1"/>
</dbReference>
<name>A0A9X3PJE5_9ACTN</name>
<comment type="caution">
    <text evidence="1">The sequence shown here is derived from an EMBL/GenBank/DDBJ whole genome shotgun (WGS) entry which is preliminary data.</text>
</comment>
<reference evidence="2 4" key="2">
    <citation type="submission" date="2023-07" db="EMBL/GenBank/DDBJ databases">
        <title>Sequencing the genomes of 1000 actinobacteria strains.</title>
        <authorList>
            <person name="Klenk H.-P."/>
        </authorList>
    </citation>
    <scope>NUCLEOTIDE SEQUENCE [LARGE SCALE GENOMIC DNA]</scope>
    <source>
        <strain evidence="2 4">DSM 44724</strain>
    </source>
</reference>
<dbReference type="InterPro" id="IPR029033">
    <property type="entry name" value="His_PPase_superfam"/>
</dbReference>
<accession>A0A9X3PJE5</accession>
<dbReference type="Proteomes" id="UP001145799">
    <property type="component" value="Unassembled WGS sequence"/>
</dbReference>
<reference evidence="1" key="1">
    <citation type="submission" date="2022-12" db="EMBL/GenBank/DDBJ databases">
        <title>Gycomyces niveus sp.nov., a novel actinomycete isolated from soil in Shouguang.</title>
        <authorList>
            <person name="Yang X."/>
        </authorList>
    </citation>
    <scope>NUCLEOTIDE SEQUENCE</scope>
    <source>
        <strain evidence="1">DSM 44724</strain>
    </source>
</reference>
<dbReference type="RefSeq" id="WP_270122969.1">
    <property type="nucleotide sequence ID" value="NZ_BAAAOM010000004.1"/>
</dbReference>
<dbReference type="Gene3D" id="3.40.50.1240">
    <property type="entry name" value="Phosphoglycerate mutase-like"/>
    <property type="match status" value="1"/>
</dbReference>
<dbReference type="Pfam" id="PF00300">
    <property type="entry name" value="His_Phos_1"/>
    <property type="match status" value="1"/>
</dbReference>
<evidence type="ECO:0000313" key="4">
    <source>
        <dbReference type="Proteomes" id="UP001183604"/>
    </source>
</evidence>